<dbReference type="PATRIC" id="fig|525362.12.peg.699"/>
<comment type="caution">
    <text evidence="2">The sequence shown here is derived from an EMBL/GenBank/DDBJ whole genome shotgun (WGS) entry which is preliminary data.</text>
</comment>
<dbReference type="SUPFAM" id="SSF47413">
    <property type="entry name" value="lambda repressor-like DNA-binding domains"/>
    <property type="match status" value="1"/>
</dbReference>
<dbReference type="CDD" id="cd00093">
    <property type="entry name" value="HTH_XRE"/>
    <property type="match status" value="1"/>
</dbReference>
<dbReference type="SMART" id="SM00530">
    <property type="entry name" value="HTH_XRE"/>
    <property type="match status" value="1"/>
</dbReference>
<protein>
    <submittedName>
        <fullName evidence="2">DNA-binding helix-turn-helix protein</fullName>
    </submittedName>
</protein>
<reference evidence="2 3" key="1">
    <citation type="submission" date="2011-01" db="EMBL/GenBank/DDBJ databases">
        <authorList>
            <person name="Muzny D."/>
            <person name="Qin X."/>
            <person name="Buhay C."/>
            <person name="Dugan-Rocha S."/>
            <person name="Ding Y."/>
            <person name="Chen G."/>
            <person name="Hawes A."/>
            <person name="Holder M."/>
            <person name="Jhangiani S."/>
            <person name="Johnson A."/>
            <person name="Khan Z."/>
            <person name="Li Z."/>
            <person name="Liu W."/>
            <person name="Liu X."/>
            <person name="Perez L."/>
            <person name="Shen H."/>
            <person name="Wang Q."/>
            <person name="Watt J."/>
            <person name="Xi L."/>
            <person name="Xin Y."/>
            <person name="Zhou J."/>
            <person name="Deng J."/>
            <person name="Jiang H."/>
            <person name="Liu Y."/>
            <person name="Qu J."/>
            <person name="Song X.-Z."/>
            <person name="Zhang L."/>
            <person name="Villasana D."/>
            <person name="Johnson A."/>
            <person name="Liu J."/>
            <person name="Liyanage D."/>
            <person name="Lorensuhewa L."/>
            <person name="Robinson T."/>
            <person name="Song A."/>
            <person name="Song B.-B."/>
            <person name="Dinh H."/>
            <person name="Thornton R."/>
            <person name="Coyle M."/>
            <person name="Francisco L."/>
            <person name="Jackson L."/>
            <person name="Javaid M."/>
            <person name="Korchina V."/>
            <person name="Kovar C."/>
            <person name="Mata R."/>
            <person name="Mathew T."/>
            <person name="Ngo R."/>
            <person name="Nguyen L."/>
            <person name="Nguyen N."/>
            <person name="Okwuonu G."/>
            <person name="Ongeri F."/>
            <person name="Pham C."/>
            <person name="Simmons D."/>
            <person name="Wilczek-Boney K."/>
            <person name="Hale W."/>
            <person name="Jakkamsetti A."/>
            <person name="Pham P."/>
            <person name="Ruth R."/>
            <person name="San Lucas F."/>
            <person name="Warren J."/>
            <person name="Zhang J."/>
            <person name="Zhao Z."/>
            <person name="Zhou C."/>
            <person name="Zhu D."/>
            <person name="Lee S."/>
            <person name="Bess C."/>
            <person name="Blankenburg K."/>
            <person name="Forbes L."/>
            <person name="Fu Q."/>
            <person name="Gubbala S."/>
            <person name="Hirani K."/>
            <person name="Jayaseelan J.C."/>
            <person name="Lara F."/>
            <person name="Munidasa M."/>
            <person name="Palculict T."/>
            <person name="Patil S."/>
            <person name="Pu L.-L."/>
            <person name="Saada N."/>
            <person name="Tang L."/>
            <person name="Weissenberger G."/>
            <person name="Zhu Y."/>
            <person name="Hemphill L."/>
            <person name="Shang Y."/>
            <person name="Youmans B."/>
            <person name="Ayvaz T."/>
            <person name="Ross M."/>
            <person name="Santibanez J."/>
            <person name="Aqrawi P."/>
            <person name="Gross S."/>
            <person name="Joshi V."/>
            <person name="Fowler G."/>
            <person name="Nazareth L."/>
            <person name="Reid J."/>
            <person name="Worley K."/>
            <person name="Petrosino J."/>
            <person name="Highlander S."/>
            <person name="Gibbs R."/>
        </authorList>
    </citation>
    <scope>NUCLEOTIDE SEQUENCE [LARGE SCALE GENOMIC DNA]</scope>
    <source>
        <strain evidence="2 3">ATCC 25644</strain>
    </source>
</reference>
<gene>
    <name evidence="2" type="ORF">HMPREF0542_10754</name>
</gene>
<dbReference type="Gene3D" id="1.10.260.40">
    <property type="entry name" value="lambda repressor-like DNA-binding domains"/>
    <property type="match status" value="1"/>
</dbReference>
<dbReference type="EMBL" id="ACGS02000027">
    <property type="protein sequence ID" value="EFZ35169.1"/>
    <property type="molecule type" value="Genomic_DNA"/>
</dbReference>
<evidence type="ECO:0000259" key="1">
    <source>
        <dbReference type="PROSITE" id="PS50943"/>
    </source>
</evidence>
<dbReference type="RefSeq" id="WP_003698192.1">
    <property type="nucleotide sequence ID" value="NZ_AFYE01000074.1"/>
</dbReference>
<dbReference type="GO" id="GO:0003677">
    <property type="term" value="F:DNA binding"/>
    <property type="evidence" value="ECO:0007669"/>
    <property type="project" value="UniProtKB-KW"/>
</dbReference>
<dbReference type="HOGENOM" id="CLU_066192_4_0_9"/>
<organism evidence="2 3">
    <name type="scientific">Ligilactobacillus ruminis ATCC 25644</name>
    <dbReference type="NCBI Taxonomy" id="525362"/>
    <lineage>
        <taxon>Bacteria</taxon>
        <taxon>Bacillati</taxon>
        <taxon>Bacillota</taxon>
        <taxon>Bacilli</taxon>
        <taxon>Lactobacillales</taxon>
        <taxon>Lactobacillaceae</taxon>
        <taxon>Ligilactobacillus</taxon>
    </lineage>
</organism>
<feature type="domain" description="HTH cro/C1-type" evidence="1">
    <location>
        <begin position="7"/>
        <end position="59"/>
    </location>
</feature>
<dbReference type="AlphaFoldDB" id="E7FPC7"/>
<dbReference type="InterPro" id="IPR001387">
    <property type="entry name" value="Cro/C1-type_HTH"/>
</dbReference>
<evidence type="ECO:0000313" key="2">
    <source>
        <dbReference type="EMBL" id="EFZ35169.1"/>
    </source>
</evidence>
<sequence>MIMLDRIQELARKRNKNLKEVSRELGFSENYLYTLKTQAPSSDKLIKLANYFDVSTDYLLGRTDNKNLLDDSKKQKPEIQSLARKMDAFSQSDLEAVEDFLDFIMHKNKNK</sequence>
<proteinExistence type="predicted"/>
<evidence type="ECO:0000313" key="3">
    <source>
        <dbReference type="Proteomes" id="UP000004099"/>
    </source>
</evidence>
<dbReference type="InterPro" id="IPR010982">
    <property type="entry name" value="Lambda_DNA-bd_dom_sf"/>
</dbReference>
<dbReference type="PROSITE" id="PS50943">
    <property type="entry name" value="HTH_CROC1"/>
    <property type="match status" value="1"/>
</dbReference>
<accession>E7FPC7</accession>
<name>E7FPC7_9LACO</name>
<keyword evidence="2" id="KW-0238">DNA-binding</keyword>
<dbReference type="Pfam" id="PF12844">
    <property type="entry name" value="HTH_19"/>
    <property type="match status" value="1"/>
</dbReference>
<dbReference type="Proteomes" id="UP000004099">
    <property type="component" value="Unassembled WGS sequence"/>
</dbReference>